<reference evidence="1 2" key="1">
    <citation type="submission" date="2015-01" db="EMBL/GenBank/DDBJ databases">
        <title>Comparative genomics of non-oral Prevotella species.</title>
        <authorList>
            <person name="Accetto T."/>
            <person name="Nograsek B."/>
            <person name="Avgustin G."/>
        </authorList>
    </citation>
    <scope>NUCLEOTIDE SEQUENCE [LARGE SCALE GENOMIC DNA]</scope>
    <source>
        <strain evidence="1 2">P5-119</strain>
    </source>
</reference>
<sequence length="223" mass="25429">MKYSLILVIALSIISCNRMSDKQIGKGSKDTCPSCDLSALIHSGHCSKLTESLEKAFKQGCALNKEIEELYYIVLTKPDWYRGSEGHETFYKDCEAIKALHLSLYQTSPGIPCSQVSSNHYIYLEDAKELFLACCQRTIDRELPESYETCIEHKNEMAHCRKDANGHLNRIKVLLDDWIEAREQYAKDLSDLPYDSADYVDRSQTERKTSEFLIGLSEIISLP</sequence>
<dbReference type="Proteomes" id="UP000032046">
    <property type="component" value="Unassembled WGS sequence"/>
</dbReference>
<accession>A0A0D0HDA6</accession>
<name>A0A0D0HDA6_9BACT</name>
<evidence type="ECO:0008006" key="3">
    <source>
        <dbReference type="Google" id="ProtNLM"/>
    </source>
</evidence>
<dbReference type="STRING" id="1602171.ST44_05865"/>
<keyword evidence="2" id="KW-1185">Reference proteome</keyword>
<evidence type="ECO:0000313" key="2">
    <source>
        <dbReference type="Proteomes" id="UP000032046"/>
    </source>
</evidence>
<evidence type="ECO:0000313" key="1">
    <source>
        <dbReference type="EMBL" id="KIP62749.1"/>
    </source>
</evidence>
<protein>
    <recommendedName>
        <fullName evidence="3">Lipoprotein</fullName>
    </recommendedName>
</protein>
<dbReference type="PROSITE" id="PS51257">
    <property type="entry name" value="PROKAR_LIPOPROTEIN"/>
    <property type="match status" value="1"/>
</dbReference>
<comment type="caution">
    <text evidence="1">The sequence shown here is derived from an EMBL/GenBank/DDBJ whole genome shotgun (WGS) entry which is preliminary data.</text>
</comment>
<dbReference type="RefSeq" id="WP_042518885.1">
    <property type="nucleotide sequence ID" value="NZ_JXQK01000051.1"/>
</dbReference>
<gene>
    <name evidence="1" type="ORF">ST44_05865</name>
</gene>
<dbReference type="AlphaFoldDB" id="A0A0D0HDA6"/>
<proteinExistence type="predicted"/>
<organism evidence="1 2">
    <name type="scientific">Prevotella pectinovora</name>
    <dbReference type="NCBI Taxonomy" id="1602169"/>
    <lineage>
        <taxon>Bacteria</taxon>
        <taxon>Pseudomonadati</taxon>
        <taxon>Bacteroidota</taxon>
        <taxon>Bacteroidia</taxon>
        <taxon>Bacteroidales</taxon>
        <taxon>Prevotellaceae</taxon>
        <taxon>Prevotella</taxon>
    </lineage>
</organism>
<dbReference type="EMBL" id="JXQK01000051">
    <property type="protein sequence ID" value="KIP62749.1"/>
    <property type="molecule type" value="Genomic_DNA"/>
</dbReference>